<dbReference type="AlphaFoldDB" id="A0A3A3GKD9"/>
<evidence type="ECO:0000313" key="1">
    <source>
        <dbReference type="EMBL" id="RJG02776.1"/>
    </source>
</evidence>
<protein>
    <submittedName>
        <fullName evidence="1">Uncharacterized protein</fullName>
    </submittedName>
</protein>
<dbReference type="EMBL" id="QYUQ01000002">
    <property type="protein sequence ID" value="RJG02776.1"/>
    <property type="molecule type" value="Genomic_DNA"/>
</dbReference>
<name>A0A3A3GKD9_9BURK</name>
<reference evidence="2" key="1">
    <citation type="submission" date="2018-09" db="EMBL/GenBank/DDBJ databases">
        <authorList>
            <person name="Zhu H."/>
        </authorList>
    </citation>
    <scope>NUCLEOTIDE SEQUENCE [LARGE SCALE GENOMIC DNA]</scope>
    <source>
        <strain evidence="2">K1S02-23</strain>
    </source>
</reference>
<accession>A0A3A3GKD9</accession>
<comment type="caution">
    <text evidence="1">The sequence shown here is derived from an EMBL/GenBank/DDBJ whole genome shotgun (WGS) entry which is preliminary data.</text>
</comment>
<proteinExistence type="predicted"/>
<keyword evidence="2" id="KW-1185">Reference proteome</keyword>
<dbReference type="RefSeq" id="WP_119786277.1">
    <property type="nucleotide sequence ID" value="NZ_QYUQ01000002.1"/>
</dbReference>
<dbReference type="Proteomes" id="UP000266327">
    <property type="component" value="Unassembled WGS sequence"/>
</dbReference>
<evidence type="ECO:0000313" key="2">
    <source>
        <dbReference type="Proteomes" id="UP000266327"/>
    </source>
</evidence>
<gene>
    <name evidence="1" type="ORF">D3878_15295</name>
</gene>
<sequence>MTSKFERVVSGFFSEAKTVCGSEGLYQSIFYHHARSEFRQNQIRREEPAEGGKVDFVLEDADRVIAVELKAGANGHRNSLANMKEVESKGKGLQHDLAKLHSLQRRSSKPVESWLVCVDLAALGIAFFRSDLEKYSGLSNDQETSFAYLSQLDDEYQTWVAGKRTARKLEAPQRTPQVDPWQLMASKALWNDFFAEVARDSGPECSHVDLFYHALRRAGLLHRQVASEVFFNCTRYGTRQYYIPDFAIFDEGFPGHFQLYGNNRRTVENDQYKLPALLSVLEFKGGESFRAKSISKRKEEIVSDVEKLAQQIKPRIEAAPSFLDRAKTIASPKYTMVVTDSDPRLQPCIEA</sequence>
<organism evidence="1 2">
    <name type="scientific">Noviherbaspirillum sedimenti</name>
    <dbReference type="NCBI Taxonomy" id="2320865"/>
    <lineage>
        <taxon>Bacteria</taxon>
        <taxon>Pseudomonadati</taxon>
        <taxon>Pseudomonadota</taxon>
        <taxon>Betaproteobacteria</taxon>
        <taxon>Burkholderiales</taxon>
        <taxon>Oxalobacteraceae</taxon>
        <taxon>Noviherbaspirillum</taxon>
    </lineage>
</organism>